<proteinExistence type="predicted"/>
<dbReference type="EMBL" id="CP030041">
    <property type="protein sequence ID" value="AWW31823.1"/>
    <property type="molecule type" value="Genomic_DNA"/>
</dbReference>
<evidence type="ECO:0000313" key="2">
    <source>
        <dbReference type="Proteomes" id="UP000248688"/>
    </source>
</evidence>
<dbReference type="OrthoDB" id="28905at2"/>
<protein>
    <recommendedName>
        <fullName evidence="3">Photosynthesis system II assembly factor Ycf48/Hcf136-like domain-containing protein</fullName>
    </recommendedName>
</protein>
<dbReference type="AlphaFoldDB" id="A0A2Z4IN67"/>
<evidence type="ECO:0000313" key="1">
    <source>
        <dbReference type="EMBL" id="AWW31823.1"/>
    </source>
</evidence>
<dbReference type="Proteomes" id="UP000248688">
    <property type="component" value="Chromosome"/>
</dbReference>
<organism evidence="1 2">
    <name type="scientific">Echinicola strongylocentroti</name>
    <dbReference type="NCBI Taxonomy" id="1795355"/>
    <lineage>
        <taxon>Bacteria</taxon>
        <taxon>Pseudomonadati</taxon>
        <taxon>Bacteroidota</taxon>
        <taxon>Cytophagia</taxon>
        <taxon>Cytophagales</taxon>
        <taxon>Cyclobacteriaceae</taxon>
        <taxon>Echinicola</taxon>
    </lineage>
</organism>
<dbReference type="RefSeq" id="WP_112785196.1">
    <property type="nucleotide sequence ID" value="NZ_CP030041.1"/>
</dbReference>
<accession>A0A2Z4IN67</accession>
<reference evidence="1 2" key="1">
    <citation type="submission" date="2018-06" db="EMBL/GenBank/DDBJ databases">
        <title>Echinicola strongylocentroti sp. nov., isolated from a sea urchin Strongylocentrotus intermedius.</title>
        <authorList>
            <person name="Bae S.S."/>
        </authorList>
    </citation>
    <scope>NUCLEOTIDE SEQUENCE [LARGE SCALE GENOMIC DNA]</scope>
    <source>
        <strain evidence="1 2">MEBiC08714</strain>
    </source>
</reference>
<evidence type="ECO:0008006" key="3">
    <source>
        <dbReference type="Google" id="ProtNLM"/>
    </source>
</evidence>
<sequence length="318" mass="33577">MSIRLGNTVITQIGKIKAGSSNVKKVMAGSTQIWPVGILTWVNVPTGSSFDILGVDADQDTDIVLVGQNAISRSFNSGSSWTGQAPGLNIYTDVIHFGTGYFYAPATSGNLFYTTTTTGSWTTATGSFGSLNGITYRVSSNGFYAVGDNGTIAVSDGLNSWGDYDRVNTSNDLHAISTEIIVCGNGGVILNLYFDIDGPYWALESTPTSSNLFGIYSRTTGTIRHVAVGNNGTIITSGNGTSWTSRSSPTSENLRDVIYSDYHSLWLACGENGTIIQSGDGINWSIEPSGVSDHLLSLAKFGNYILAAGANGRLIKGI</sequence>
<dbReference type="KEGG" id="est:DN752_17735"/>
<keyword evidence="2" id="KW-1185">Reference proteome</keyword>
<name>A0A2Z4IN67_9BACT</name>
<gene>
    <name evidence="1" type="ORF">DN752_17735</name>
</gene>